<dbReference type="Pfam" id="PF08238">
    <property type="entry name" value="Sel1"/>
    <property type="match status" value="2"/>
</dbReference>
<comment type="caution">
    <text evidence="2">The sequence shown here is derived from an EMBL/GenBank/DDBJ whole genome shotgun (WGS) entry which is preliminary data.</text>
</comment>
<gene>
    <name evidence="2" type="ORF">AUC70_10560</name>
</gene>
<dbReference type="SUPFAM" id="SSF81901">
    <property type="entry name" value="HCP-like"/>
    <property type="match status" value="1"/>
</dbReference>
<accession>A0A1E3VM19</accession>
<dbReference type="Proteomes" id="UP000094172">
    <property type="component" value="Unassembled WGS sequence"/>
</dbReference>
<feature type="region of interest" description="Disordered" evidence="1">
    <location>
        <begin position="158"/>
        <end position="177"/>
    </location>
</feature>
<evidence type="ECO:0008006" key="4">
    <source>
        <dbReference type="Google" id="ProtNLM"/>
    </source>
</evidence>
<evidence type="ECO:0000313" key="3">
    <source>
        <dbReference type="Proteomes" id="UP000094172"/>
    </source>
</evidence>
<dbReference type="SMART" id="SM00671">
    <property type="entry name" value="SEL1"/>
    <property type="match status" value="2"/>
</dbReference>
<reference evidence="2 3" key="1">
    <citation type="journal article" date="2016" name="Environ. Microbiol.">
        <title>New Methyloceanibacter diversity from North Sea sediments includes methanotroph containing solely the soluble methane monooxygenase.</title>
        <authorList>
            <person name="Vekeman B."/>
            <person name="Kerckhof F.M."/>
            <person name="Cremers G."/>
            <person name="de Vos P."/>
            <person name="Vandamme P."/>
            <person name="Boon N."/>
            <person name="Op den Camp H.J."/>
            <person name="Heylen K."/>
        </authorList>
    </citation>
    <scope>NUCLEOTIDE SEQUENCE [LARGE SCALE GENOMIC DNA]</scope>
    <source>
        <strain evidence="2 3">R-67176</strain>
    </source>
</reference>
<sequence length="195" mass="21216">MLGAQLKLARIYAEDGAVPKDESKAFRYYQRIADQYADVPASSPIAQYVGEAFCALGLYYVEGIAELPLPADPAYGAGLLRHAGAYFGDAEAQYRLGRLYLTGTGVEKNPSIAANWLTMAARKQHASAQRCWVKCFGAARVSDSGKRKVSRCSCSPKRTPARPVTKRVGSPRPTTGRSRLRIASRCGKPKRCCPV</sequence>
<dbReference type="InterPro" id="IPR050767">
    <property type="entry name" value="Sel1_AlgK"/>
</dbReference>
<organism evidence="2 3">
    <name type="scientific">Methyloceanibacter stevinii</name>
    <dbReference type="NCBI Taxonomy" id="1774970"/>
    <lineage>
        <taxon>Bacteria</taxon>
        <taxon>Pseudomonadati</taxon>
        <taxon>Pseudomonadota</taxon>
        <taxon>Alphaproteobacteria</taxon>
        <taxon>Hyphomicrobiales</taxon>
        <taxon>Hyphomicrobiaceae</taxon>
        <taxon>Methyloceanibacter</taxon>
    </lineage>
</organism>
<dbReference type="PANTHER" id="PTHR11102:SF160">
    <property type="entry name" value="ERAD-ASSOCIATED E3 UBIQUITIN-PROTEIN LIGASE COMPONENT HRD3"/>
    <property type="match status" value="1"/>
</dbReference>
<evidence type="ECO:0000256" key="1">
    <source>
        <dbReference type="SAM" id="MobiDB-lite"/>
    </source>
</evidence>
<evidence type="ECO:0000313" key="2">
    <source>
        <dbReference type="EMBL" id="ODR94016.1"/>
    </source>
</evidence>
<dbReference type="PANTHER" id="PTHR11102">
    <property type="entry name" value="SEL-1-LIKE PROTEIN"/>
    <property type="match status" value="1"/>
</dbReference>
<dbReference type="RefSeq" id="WP_069445363.1">
    <property type="nucleotide sequence ID" value="NZ_LPWE01000013.1"/>
</dbReference>
<dbReference type="InterPro" id="IPR011990">
    <property type="entry name" value="TPR-like_helical_dom_sf"/>
</dbReference>
<dbReference type="AlphaFoldDB" id="A0A1E3VM19"/>
<dbReference type="InterPro" id="IPR006597">
    <property type="entry name" value="Sel1-like"/>
</dbReference>
<dbReference type="EMBL" id="LPWE01000013">
    <property type="protein sequence ID" value="ODR94016.1"/>
    <property type="molecule type" value="Genomic_DNA"/>
</dbReference>
<dbReference type="Gene3D" id="1.25.40.10">
    <property type="entry name" value="Tetratricopeptide repeat domain"/>
    <property type="match status" value="1"/>
</dbReference>
<dbReference type="STRING" id="1774970.AUC70_10560"/>
<protein>
    <recommendedName>
        <fullName evidence="4">Sel1 repeat family protein</fullName>
    </recommendedName>
</protein>
<keyword evidence="3" id="KW-1185">Reference proteome</keyword>
<proteinExistence type="predicted"/>
<name>A0A1E3VM19_9HYPH</name>